<evidence type="ECO:0000313" key="2">
    <source>
        <dbReference type="EMBL" id="KAF2483494.1"/>
    </source>
</evidence>
<feature type="region of interest" description="Disordered" evidence="1">
    <location>
        <begin position="334"/>
        <end position="368"/>
    </location>
</feature>
<protein>
    <submittedName>
        <fullName evidence="2">Uncharacterized protein</fullName>
    </submittedName>
</protein>
<evidence type="ECO:0000256" key="1">
    <source>
        <dbReference type="SAM" id="MobiDB-lite"/>
    </source>
</evidence>
<keyword evidence="3" id="KW-1185">Reference proteome</keyword>
<proteinExistence type="predicted"/>
<name>A0A6A6PUV6_9PEZI</name>
<dbReference type="RefSeq" id="XP_033590064.1">
    <property type="nucleotide sequence ID" value="XM_033733610.1"/>
</dbReference>
<reference evidence="2" key="1">
    <citation type="journal article" date="2020" name="Stud. Mycol.">
        <title>101 Dothideomycetes genomes: a test case for predicting lifestyles and emergence of pathogens.</title>
        <authorList>
            <person name="Haridas S."/>
            <person name="Albert R."/>
            <person name="Binder M."/>
            <person name="Bloem J."/>
            <person name="Labutti K."/>
            <person name="Salamov A."/>
            <person name="Andreopoulos B."/>
            <person name="Baker S."/>
            <person name="Barry K."/>
            <person name="Bills G."/>
            <person name="Bluhm B."/>
            <person name="Cannon C."/>
            <person name="Castanera R."/>
            <person name="Culley D."/>
            <person name="Daum C."/>
            <person name="Ezra D."/>
            <person name="Gonzalez J."/>
            <person name="Henrissat B."/>
            <person name="Kuo A."/>
            <person name="Liang C."/>
            <person name="Lipzen A."/>
            <person name="Lutzoni F."/>
            <person name="Magnuson J."/>
            <person name="Mondo S."/>
            <person name="Nolan M."/>
            <person name="Ohm R."/>
            <person name="Pangilinan J."/>
            <person name="Park H.-J."/>
            <person name="Ramirez L."/>
            <person name="Alfaro M."/>
            <person name="Sun H."/>
            <person name="Tritt A."/>
            <person name="Yoshinaga Y."/>
            <person name="Zwiers L.-H."/>
            <person name="Turgeon B."/>
            <person name="Goodwin S."/>
            <person name="Spatafora J."/>
            <person name="Crous P."/>
            <person name="Grigoriev I."/>
        </authorList>
    </citation>
    <scope>NUCLEOTIDE SEQUENCE</scope>
    <source>
        <strain evidence="2">CBS 113389</strain>
    </source>
</reference>
<gene>
    <name evidence="2" type="ORF">BDY17DRAFT_297506</name>
</gene>
<dbReference type="Proteomes" id="UP000799767">
    <property type="component" value="Unassembled WGS sequence"/>
</dbReference>
<sequence>MEQESVMQLRPQDGVAAQTVFTHTANPETLDQTPHHDRSGAIADTKMESDDNDDDDEGVSLITNQSSVQTHVTASIDDLNRDARYLQISPTNPADISTVWELPVSPLNFRLSVLKKQYGVTKPMAVSYHRNCHLISRHWHCHPCDMIPPSLRESTPYSLALLITLRHVASHTKLDLPKAQSMLLQSWQERIERLKARVEDAPTFFASSTAERVYAPCEPTIIEHTPGLTLDDAIGALKSSRKGGFANKQKLATEPSGQANVETTSRLARRKAIRAEKRERFRREAIAGLAGEPRRARRTRSGDQLVDIEIGSRTDDGTVPPNSPDLLTQVVGSMEPARPGLPRGGVQTVQRTEQPDQSSRYNSKQDRYEDSLMSRMLDHVEIDNYERRKARTVKLMQRGASRKPSQPNSMPLEKMDFNSLPTLQTEYPRTDKVALEKLGQLSLDATPD</sequence>
<dbReference type="EMBL" id="MU001635">
    <property type="protein sequence ID" value="KAF2483494.1"/>
    <property type="molecule type" value="Genomic_DNA"/>
</dbReference>
<dbReference type="GeneID" id="54474612"/>
<evidence type="ECO:0000313" key="3">
    <source>
        <dbReference type="Proteomes" id="UP000799767"/>
    </source>
</evidence>
<feature type="region of interest" description="Disordered" evidence="1">
    <location>
        <begin position="395"/>
        <end position="425"/>
    </location>
</feature>
<feature type="compositionally biased region" description="Polar residues" evidence="1">
    <location>
        <begin position="347"/>
        <end position="362"/>
    </location>
</feature>
<dbReference type="AlphaFoldDB" id="A0A6A6PUV6"/>
<accession>A0A6A6PUV6</accession>
<organism evidence="2 3">
    <name type="scientific">Neohortaea acidophila</name>
    <dbReference type="NCBI Taxonomy" id="245834"/>
    <lineage>
        <taxon>Eukaryota</taxon>
        <taxon>Fungi</taxon>
        <taxon>Dikarya</taxon>
        <taxon>Ascomycota</taxon>
        <taxon>Pezizomycotina</taxon>
        <taxon>Dothideomycetes</taxon>
        <taxon>Dothideomycetidae</taxon>
        <taxon>Mycosphaerellales</taxon>
        <taxon>Teratosphaeriaceae</taxon>
        <taxon>Neohortaea</taxon>
    </lineage>
</organism>